<dbReference type="RefSeq" id="XP_037162520.1">
    <property type="nucleotide sequence ID" value="XM_037310538.1"/>
</dbReference>
<evidence type="ECO:0000313" key="2">
    <source>
        <dbReference type="EMBL" id="KAF6233098.1"/>
    </source>
</evidence>
<name>A0A8H6L2J5_9LECA</name>
<organism evidence="2 3">
    <name type="scientific">Letharia columbiana</name>
    <dbReference type="NCBI Taxonomy" id="112416"/>
    <lineage>
        <taxon>Eukaryota</taxon>
        <taxon>Fungi</taxon>
        <taxon>Dikarya</taxon>
        <taxon>Ascomycota</taxon>
        <taxon>Pezizomycotina</taxon>
        <taxon>Lecanoromycetes</taxon>
        <taxon>OSLEUM clade</taxon>
        <taxon>Lecanoromycetidae</taxon>
        <taxon>Lecanorales</taxon>
        <taxon>Lecanorineae</taxon>
        <taxon>Parmeliaceae</taxon>
        <taxon>Letharia</taxon>
    </lineage>
</organism>
<evidence type="ECO:0000313" key="3">
    <source>
        <dbReference type="Proteomes" id="UP000578531"/>
    </source>
</evidence>
<keyword evidence="1" id="KW-1133">Transmembrane helix</keyword>
<reference evidence="2 3" key="1">
    <citation type="journal article" date="2020" name="Genomics">
        <title>Complete, high-quality genomes from long-read metagenomic sequencing of two wolf lichen thalli reveals enigmatic genome architecture.</title>
        <authorList>
            <person name="McKenzie S.K."/>
            <person name="Walston R.F."/>
            <person name="Allen J.L."/>
        </authorList>
    </citation>
    <scope>NUCLEOTIDE SEQUENCE [LARGE SCALE GENOMIC DNA]</scope>
    <source>
        <strain evidence="2">WasteWater2</strain>
    </source>
</reference>
<dbReference type="EMBL" id="JACCJC010000041">
    <property type="protein sequence ID" value="KAF6233098.1"/>
    <property type="molecule type" value="Genomic_DNA"/>
</dbReference>
<keyword evidence="1" id="KW-0812">Transmembrane</keyword>
<comment type="caution">
    <text evidence="2">The sequence shown here is derived from an EMBL/GenBank/DDBJ whole genome shotgun (WGS) entry which is preliminary data.</text>
</comment>
<protein>
    <submittedName>
        <fullName evidence="2">Uncharacterized protein</fullName>
    </submittedName>
</protein>
<proteinExistence type="predicted"/>
<accession>A0A8H6L2J5</accession>
<gene>
    <name evidence="2" type="ORF">HO173_008642</name>
</gene>
<feature type="transmembrane region" description="Helical" evidence="1">
    <location>
        <begin position="6"/>
        <end position="24"/>
    </location>
</feature>
<dbReference type="Proteomes" id="UP000578531">
    <property type="component" value="Unassembled WGS sequence"/>
</dbReference>
<dbReference type="GeneID" id="59290296"/>
<dbReference type="AlphaFoldDB" id="A0A8H6L2J5"/>
<sequence>METAAISSSFGHAMVLQCILYGAIKSLALRRVMALVSVTTSNIPTLQVKGLSPMNLDVEKITFGAV</sequence>
<keyword evidence="1" id="KW-0472">Membrane</keyword>
<evidence type="ECO:0000256" key="1">
    <source>
        <dbReference type="SAM" id="Phobius"/>
    </source>
</evidence>
<keyword evidence="3" id="KW-1185">Reference proteome</keyword>